<gene>
    <name evidence="13" type="ORF">GGR36_000115</name>
</gene>
<dbReference type="Proteomes" id="UP000561045">
    <property type="component" value="Unassembled WGS sequence"/>
</dbReference>
<evidence type="ECO:0000256" key="4">
    <source>
        <dbReference type="ARBA" id="ARBA00022448"/>
    </source>
</evidence>
<evidence type="ECO:0000256" key="2">
    <source>
        <dbReference type="ARBA" id="ARBA00004651"/>
    </source>
</evidence>
<protein>
    <recommendedName>
        <fullName evidence="9">General secretion pathway protein F</fullName>
    </recommendedName>
</protein>
<feature type="transmembrane region" description="Helical" evidence="11">
    <location>
        <begin position="260"/>
        <end position="280"/>
    </location>
</feature>
<evidence type="ECO:0000256" key="1">
    <source>
        <dbReference type="ARBA" id="ARBA00002684"/>
    </source>
</evidence>
<evidence type="ECO:0000259" key="12">
    <source>
        <dbReference type="Pfam" id="PF00482"/>
    </source>
</evidence>
<accession>A0A840BJS6</accession>
<comment type="similarity">
    <text evidence="3 10">Belongs to the GSP F family.</text>
</comment>
<keyword evidence="8 11" id="KW-0472">Membrane</keyword>
<evidence type="ECO:0000256" key="10">
    <source>
        <dbReference type="RuleBase" id="RU003923"/>
    </source>
</evidence>
<feature type="transmembrane region" description="Helical" evidence="11">
    <location>
        <begin position="157"/>
        <end position="180"/>
    </location>
</feature>
<dbReference type="AlphaFoldDB" id="A0A840BJS6"/>
<dbReference type="InterPro" id="IPR042094">
    <property type="entry name" value="T2SS_GspF_sf"/>
</dbReference>
<feature type="domain" description="Type II secretion system protein GspF" evidence="12">
    <location>
        <begin position="260"/>
        <end position="381"/>
    </location>
</feature>
<dbReference type="Gene3D" id="1.20.81.30">
    <property type="entry name" value="Type II secretion system (T2SS), domain F"/>
    <property type="match status" value="2"/>
</dbReference>
<keyword evidence="5" id="KW-1003">Cell membrane</keyword>
<comment type="subcellular location">
    <subcellularLocation>
        <location evidence="10">Cell inner membrane</location>
        <topology evidence="10">Multi-pass membrane protein</topology>
    </subcellularLocation>
    <subcellularLocation>
        <location evidence="2">Cell membrane</location>
        <topology evidence="2">Multi-pass membrane protein</topology>
    </subcellularLocation>
</comment>
<keyword evidence="14" id="KW-1185">Reference proteome</keyword>
<keyword evidence="6 10" id="KW-0812">Transmembrane</keyword>
<feature type="domain" description="Type II secretion system protein GspF" evidence="12">
    <location>
        <begin position="58"/>
        <end position="181"/>
    </location>
</feature>
<name>A0A840BJS6_9RHOO</name>
<reference evidence="13 14" key="1">
    <citation type="submission" date="2020-08" db="EMBL/GenBank/DDBJ databases">
        <title>Genomic Encyclopedia of Type Strains, Phase IV (KMG-IV): sequencing the most valuable type-strain genomes for metagenomic binning, comparative biology and taxonomic classification.</title>
        <authorList>
            <person name="Goeker M."/>
        </authorList>
    </citation>
    <scope>NUCLEOTIDE SEQUENCE [LARGE SCALE GENOMIC DNA]</scope>
    <source>
        <strain evidence="13 14">DSM 106739</strain>
    </source>
</reference>
<evidence type="ECO:0000256" key="7">
    <source>
        <dbReference type="ARBA" id="ARBA00022989"/>
    </source>
</evidence>
<evidence type="ECO:0000313" key="14">
    <source>
        <dbReference type="Proteomes" id="UP000561045"/>
    </source>
</evidence>
<evidence type="ECO:0000256" key="3">
    <source>
        <dbReference type="ARBA" id="ARBA00005745"/>
    </source>
</evidence>
<organism evidence="13 14">
    <name type="scientific">Niveibacterium umoris</name>
    <dbReference type="NCBI Taxonomy" id="1193620"/>
    <lineage>
        <taxon>Bacteria</taxon>
        <taxon>Pseudomonadati</taxon>
        <taxon>Pseudomonadota</taxon>
        <taxon>Betaproteobacteria</taxon>
        <taxon>Rhodocyclales</taxon>
        <taxon>Rhodocyclaceae</taxon>
        <taxon>Niveibacterium</taxon>
    </lineage>
</organism>
<evidence type="ECO:0000256" key="11">
    <source>
        <dbReference type="SAM" id="Phobius"/>
    </source>
</evidence>
<dbReference type="PANTHER" id="PTHR30012:SF0">
    <property type="entry name" value="TYPE II SECRETION SYSTEM PROTEIN F-RELATED"/>
    <property type="match status" value="1"/>
</dbReference>
<evidence type="ECO:0000313" key="13">
    <source>
        <dbReference type="EMBL" id="MBB4010807.1"/>
    </source>
</evidence>
<dbReference type="InterPro" id="IPR018076">
    <property type="entry name" value="T2SS_GspF_dom"/>
</dbReference>
<dbReference type="GO" id="GO:0005886">
    <property type="term" value="C:plasma membrane"/>
    <property type="evidence" value="ECO:0007669"/>
    <property type="project" value="UniProtKB-SubCell"/>
</dbReference>
<sequence length="390" mass="43565">MKFTVKALANGAIQQLEIEAADRRDLERMLSARGLSLVSAESRLGLSFKRPQFSLSLFTQELIALLTAGLSLVESVDTLRQKSDDPLTQQVLGDVLDALQQGKPLSVAMAQQSQHFPELYIATVSSSERTGHLADALRRYHHYDTRLAALRKKIVSALIYPMVIVTIGGGILLFLLFYVIPKFSAIYENMRHLPFAAQLMLEWGRIVAAHGNKIGLGIAMTIAGAIWALRTPAIRNLLLEHFWRLPRLSEYRRLFALARFYRTLSLLLAGGLPVVAAMRLTEPLLPDAMRINLARAREELRSGQPLSTVLSRHHLTTPVAERLLRVSEQSGELAQMSERIAVFCDEELDKAIDLLTRLFEPVLMLCVGTLIGVIVFLLYMPIFELAGNMQ</sequence>
<dbReference type="GO" id="GO:0015628">
    <property type="term" value="P:protein secretion by the type II secretion system"/>
    <property type="evidence" value="ECO:0007669"/>
    <property type="project" value="TreeGrafter"/>
</dbReference>
<dbReference type="InterPro" id="IPR001992">
    <property type="entry name" value="T2SS_GspF/T4SS_PilC_CS"/>
</dbReference>
<dbReference type="RefSeq" id="WP_183630757.1">
    <property type="nucleotide sequence ID" value="NZ_BAABLE010000011.1"/>
</dbReference>
<dbReference type="PROSITE" id="PS00874">
    <property type="entry name" value="T2SP_F"/>
    <property type="match status" value="1"/>
</dbReference>
<dbReference type="PRINTS" id="PR00812">
    <property type="entry name" value="BCTERIALGSPF"/>
</dbReference>
<evidence type="ECO:0000256" key="6">
    <source>
        <dbReference type="ARBA" id="ARBA00022692"/>
    </source>
</evidence>
<proteinExistence type="inferred from homology"/>
<keyword evidence="7 11" id="KW-1133">Transmembrane helix</keyword>
<evidence type="ECO:0000256" key="5">
    <source>
        <dbReference type="ARBA" id="ARBA00022475"/>
    </source>
</evidence>
<comment type="caution">
    <text evidence="13">The sequence shown here is derived from an EMBL/GenBank/DDBJ whole genome shotgun (WGS) entry which is preliminary data.</text>
</comment>
<feature type="transmembrane region" description="Helical" evidence="11">
    <location>
        <begin position="362"/>
        <end position="382"/>
    </location>
</feature>
<dbReference type="InterPro" id="IPR003004">
    <property type="entry name" value="GspF/PilC"/>
</dbReference>
<comment type="function">
    <text evidence="1">Component of the type II secretion system inner membrane complex required for the energy-dependent secretion of extracellular factors such as proteases and toxins from the periplasm.</text>
</comment>
<evidence type="ECO:0000256" key="8">
    <source>
        <dbReference type="ARBA" id="ARBA00023136"/>
    </source>
</evidence>
<keyword evidence="4 10" id="KW-0813">Transport</keyword>
<feature type="transmembrane region" description="Helical" evidence="11">
    <location>
        <begin position="214"/>
        <end position="239"/>
    </location>
</feature>
<dbReference type="Pfam" id="PF00482">
    <property type="entry name" value="T2SSF"/>
    <property type="match status" value="2"/>
</dbReference>
<evidence type="ECO:0000256" key="9">
    <source>
        <dbReference type="ARBA" id="ARBA00030750"/>
    </source>
</evidence>
<dbReference type="EMBL" id="JACIET010000001">
    <property type="protein sequence ID" value="MBB4010807.1"/>
    <property type="molecule type" value="Genomic_DNA"/>
</dbReference>
<dbReference type="PANTHER" id="PTHR30012">
    <property type="entry name" value="GENERAL SECRETION PATHWAY PROTEIN"/>
    <property type="match status" value="1"/>
</dbReference>